<dbReference type="Proteomes" id="UP000332933">
    <property type="component" value="Unassembled WGS sequence"/>
</dbReference>
<dbReference type="InterPro" id="IPR027278">
    <property type="entry name" value="ACCD_DCysDesulf"/>
</dbReference>
<dbReference type="GO" id="GO:0019148">
    <property type="term" value="F:D-cysteine desulfhydrase activity"/>
    <property type="evidence" value="ECO:0007669"/>
    <property type="project" value="TreeGrafter"/>
</dbReference>
<keyword evidence="3 5" id="KW-0663">Pyridoxal phosphate</keyword>
<dbReference type="AlphaFoldDB" id="A0A485LRI4"/>
<gene>
    <name evidence="7" type="primary">Aste57867_24821</name>
    <name evidence="6" type="ORF">As57867_024743</name>
    <name evidence="7" type="ORF">ASTE57867_24821</name>
</gene>
<comment type="cofactor">
    <cofactor evidence="1">
        <name>pyridoxal 5'-phosphate</name>
        <dbReference type="ChEBI" id="CHEBI:597326"/>
    </cofactor>
</comment>
<protein>
    <submittedName>
        <fullName evidence="7">Aste57867_24821 protein</fullName>
    </submittedName>
</protein>
<dbReference type="PIRSF" id="PIRSF006278">
    <property type="entry name" value="ACCD_DCysDesulf"/>
    <property type="match status" value="1"/>
</dbReference>
<evidence type="ECO:0000256" key="1">
    <source>
        <dbReference type="ARBA" id="ARBA00001933"/>
    </source>
</evidence>
<evidence type="ECO:0000313" key="8">
    <source>
        <dbReference type="Proteomes" id="UP000332933"/>
    </source>
</evidence>
<evidence type="ECO:0000256" key="5">
    <source>
        <dbReference type="PIRSR" id="PIRSR006278-2"/>
    </source>
</evidence>
<dbReference type="SUPFAM" id="SSF53686">
    <property type="entry name" value="Tryptophan synthase beta subunit-like PLP-dependent enzymes"/>
    <property type="match status" value="1"/>
</dbReference>
<accession>A0A485LRI4</accession>
<feature type="active site" description="Nucleophile" evidence="4">
    <location>
        <position position="113"/>
    </location>
</feature>
<sequence length="367" mass="40414">MFFGGSRTGYTPFYVSLALPLASSARKPIASCVEEDIQNDPFNSHFSTIFNVMALARVSPIQRVHFRGVDVHIKRDDVHFLSGNKFRKLFWLTEKDDAFYARNHILSYGGVQSNAMLAIAQLAQLKRVPFTYFTRSIPPHVFERTRGLETNFKAATALGMRHVQLPDTDYTALANTHDFAPVAPSHAASWLGVPQGVAVPEAELGVRQLALELNDFGAAFNNNVAVVLPCGTGTTAHYLAKHVHPAMQVYGVPCVGGRATLQAQLLRHGASEATLQRLRVLDPRKRVAFGTLWKPLLEMHDQVLAETGVELDLVYGCPAWDTLFHALATDEAAALFRGREIVYVHCGGLTGNASQIDRYKKTFGGAR</sequence>
<proteinExistence type="inferred from homology"/>
<reference evidence="7 8" key="1">
    <citation type="submission" date="2019-03" db="EMBL/GenBank/DDBJ databases">
        <authorList>
            <person name="Gaulin E."/>
            <person name="Dumas B."/>
        </authorList>
    </citation>
    <scope>NUCLEOTIDE SEQUENCE [LARGE SCALE GENOMIC DNA]</scope>
    <source>
        <strain evidence="7">CBS 568.67</strain>
    </source>
</reference>
<dbReference type="EMBL" id="VJMH01007451">
    <property type="protein sequence ID" value="KAF0683133.1"/>
    <property type="molecule type" value="Genomic_DNA"/>
</dbReference>
<evidence type="ECO:0000313" key="7">
    <source>
        <dbReference type="EMBL" id="VFU01456.1"/>
    </source>
</evidence>
<dbReference type="PANTHER" id="PTHR43780:SF2">
    <property type="entry name" value="1-AMINOCYCLOPROPANE-1-CARBOXYLATE DEAMINASE-RELATED"/>
    <property type="match status" value="1"/>
</dbReference>
<name>A0A485LRI4_9STRA</name>
<evidence type="ECO:0000256" key="2">
    <source>
        <dbReference type="ARBA" id="ARBA00008639"/>
    </source>
</evidence>
<feature type="modified residue" description="N6-(pyridoxal phosphate)lysine" evidence="5">
    <location>
        <position position="85"/>
    </location>
</feature>
<dbReference type="InterPro" id="IPR036052">
    <property type="entry name" value="TrpB-like_PALP_sf"/>
</dbReference>
<dbReference type="PANTHER" id="PTHR43780">
    <property type="entry name" value="1-AMINOCYCLOPROPANE-1-CARBOXYLATE DEAMINASE-RELATED"/>
    <property type="match status" value="1"/>
</dbReference>
<evidence type="ECO:0000256" key="4">
    <source>
        <dbReference type="PIRSR" id="PIRSR006278-1"/>
    </source>
</evidence>
<evidence type="ECO:0000313" key="6">
    <source>
        <dbReference type="EMBL" id="KAF0683133.1"/>
    </source>
</evidence>
<organism evidence="7 8">
    <name type="scientific">Aphanomyces stellatus</name>
    <dbReference type="NCBI Taxonomy" id="120398"/>
    <lineage>
        <taxon>Eukaryota</taxon>
        <taxon>Sar</taxon>
        <taxon>Stramenopiles</taxon>
        <taxon>Oomycota</taxon>
        <taxon>Saprolegniomycetes</taxon>
        <taxon>Saprolegniales</taxon>
        <taxon>Verrucalvaceae</taxon>
        <taxon>Aphanomyces</taxon>
    </lineage>
</organism>
<keyword evidence="8" id="KW-1185">Reference proteome</keyword>
<reference evidence="6" key="2">
    <citation type="submission" date="2019-06" db="EMBL/GenBank/DDBJ databases">
        <title>Genomics analysis of Aphanomyces spp. identifies a new class of oomycete effector associated with host adaptation.</title>
        <authorList>
            <person name="Gaulin E."/>
        </authorList>
    </citation>
    <scope>NUCLEOTIDE SEQUENCE</scope>
    <source>
        <strain evidence="6">CBS 578.67</strain>
    </source>
</reference>
<dbReference type="Gene3D" id="3.40.50.1100">
    <property type="match status" value="2"/>
</dbReference>
<dbReference type="OrthoDB" id="65643at2759"/>
<evidence type="ECO:0000256" key="3">
    <source>
        <dbReference type="ARBA" id="ARBA00022898"/>
    </source>
</evidence>
<comment type="similarity">
    <text evidence="2">Belongs to the ACC deaminase/D-cysteine desulfhydrase family.</text>
</comment>
<dbReference type="EMBL" id="CAADRA010007477">
    <property type="protein sequence ID" value="VFU01456.1"/>
    <property type="molecule type" value="Genomic_DNA"/>
</dbReference>